<evidence type="ECO:0000259" key="1">
    <source>
        <dbReference type="Pfam" id="PF01872"/>
    </source>
</evidence>
<dbReference type="GO" id="GO:0009231">
    <property type="term" value="P:riboflavin biosynthetic process"/>
    <property type="evidence" value="ECO:0007669"/>
    <property type="project" value="InterPro"/>
</dbReference>
<dbReference type="PANTHER" id="PTHR38011">
    <property type="entry name" value="DIHYDROFOLATE REDUCTASE FAMILY PROTEIN (AFU_ORTHOLOGUE AFUA_8G06820)"/>
    <property type="match status" value="1"/>
</dbReference>
<reference evidence="2 3" key="1">
    <citation type="submission" date="2019-03" db="EMBL/GenBank/DDBJ databases">
        <title>Genomic Encyclopedia of Type Strains, Phase IV (KMG-IV): sequencing the most valuable type-strain genomes for metagenomic binning, comparative biology and taxonomic classification.</title>
        <authorList>
            <person name="Goeker M."/>
        </authorList>
    </citation>
    <scope>NUCLEOTIDE SEQUENCE [LARGE SCALE GENOMIC DNA]</scope>
    <source>
        <strain evidence="2 3">DSM 45934</strain>
    </source>
</reference>
<dbReference type="RefSeq" id="WP_132123696.1">
    <property type="nucleotide sequence ID" value="NZ_SLWS01000010.1"/>
</dbReference>
<dbReference type="EMBL" id="SLWS01000010">
    <property type="protein sequence ID" value="TCO53750.1"/>
    <property type="molecule type" value="Genomic_DNA"/>
</dbReference>
<dbReference type="Proteomes" id="UP000295680">
    <property type="component" value="Unassembled WGS sequence"/>
</dbReference>
<dbReference type="AlphaFoldDB" id="A0A4V2S5W2"/>
<dbReference type="OrthoDB" id="2313602at2"/>
<protein>
    <submittedName>
        <fullName evidence="2">RibD domain-containing protein</fullName>
    </submittedName>
</protein>
<gene>
    <name evidence="2" type="ORF">EV192_110342</name>
</gene>
<dbReference type="SUPFAM" id="SSF53597">
    <property type="entry name" value="Dihydrofolate reductase-like"/>
    <property type="match status" value="1"/>
</dbReference>
<dbReference type="InterPro" id="IPR024072">
    <property type="entry name" value="DHFR-like_dom_sf"/>
</dbReference>
<dbReference type="Gene3D" id="3.40.430.10">
    <property type="entry name" value="Dihydrofolate Reductase, subunit A"/>
    <property type="match status" value="1"/>
</dbReference>
<proteinExistence type="predicted"/>
<dbReference type="GO" id="GO:0008703">
    <property type="term" value="F:5-amino-6-(5-phosphoribosylamino)uracil reductase activity"/>
    <property type="evidence" value="ECO:0007669"/>
    <property type="project" value="InterPro"/>
</dbReference>
<dbReference type="PANTHER" id="PTHR38011:SF12">
    <property type="entry name" value="BIFUNCTIONAL DEAMINASE-REDUCTASE DOMAIN PROTEIN"/>
    <property type="match status" value="1"/>
</dbReference>
<dbReference type="InterPro" id="IPR050765">
    <property type="entry name" value="Riboflavin_Biosynth_HTPR"/>
</dbReference>
<keyword evidence="3" id="KW-1185">Reference proteome</keyword>
<sequence length="199" mass="21213">MSKVIAHITVSADGYSAGPNQSLADPLGERGEELHTWMFEHEEGSADAEAVKALADGYGAFVMGRNMFGSGRGAWDLEWTGWWGDNPPYHAPVFVLTNHPRESVTMAGGTTFHFVTDGIESALKQAHAAAGDMTVGVAGGAQTVQQYIRAGLLDELHLHISPVVLGAGERLLDDIGTPAFAQIKSTSGMATHISYRVTY</sequence>
<dbReference type="Pfam" id="PF01872">
    <property type="entry name" value="RibD_C"/>
    <property type="match status" value="1"/>
</dbReference>
<accession>A0A4V2S5W2</accession>
<feature type="domain" description="Bacterial bifunctional deaminase-reductase C-terminal" evidence="1">
    <location>
        <begin position="3"/>
        <end position="181"/>
    </location>
</feature>
<dbReference type="InterPro" id="IPR002734">
    <property type="entry name" value="RibDG_C"/>
</dbReference>
<organism evidence="2 3">
    <name type="scientific">Actinocrispum wychmicini</name>
    <dbReference type="NCBI Taxonomy" id="1213861"/>
    <lineage>
        <taxon>Bacteria</taxon>
        <taxon>Bacillati</taxon>
        <taxon>Actinomycetota</taxon>
        <taxon>Actinomycetes</taxon>
        <taxon>Pseudonocardiales</taxon>
        <taxon>Pseudonocardiaceae</taxon>
        <taxon>Actinocrispum</taxon>
    </lineage>
</organism>
<name>A0A4V2S5W2_9PSEU</name>
<evidence type="ECO:0000313" key="3">
    <source>
        <dbReference type="Proteomes" id="UP000295680"/>
    </source>
</evidence>
<comment type="caution">
    <text evidence="2">The sequence shown here is derived from an EMBL/GenBank/DDBJ whole genome shotgun (WGS) entry which is preliminary data.</text>
</comment>
<evidence type="ECO:0000313" key="2">
    <source>
        <dbReference type="EMBL" id="TCO53750.1"/>
    </source>
</evidence>